<dbReference type="GO" id="GO:0005634">
    <property type="term" value="C:nucleus"/>
    <property type="evidence" value="ECO:0007669"/>
    <property type="project" value="UniProtKB-SubCell"/>
</dbReference>
<dbReference type="InterPro" id="IPR016177">
    <property type="entry name" value="DNA-bd_dom_sf"/>
</dbReference>
<evidence type="ECO:0000313" key="9">
    <source>
        <dbReference type="EMBL" id="RYQ93066.1"/>
    </source>
</evidence>
<evidence type="ECO:0000256" key="6">
    <source>
        <dbReference type="ARBA" id="ARBA00024343"/>
    </source>
</evidence>
<feature type="region of interest" description="Disordered" evidence="7">
    <location>
        <begin position="389"/>
        <end position="420"/>
    </location>
</feature>
<dbReference type="Proteomes" id="UP000289738">
    <property type="component" value="Chromosome B09"/>
</dbReference>
<dbReference type="InterPro" id="IPR044808">
    <property type="entry name" value="ERF_plant"/>
</dbReference>
<dbReference type="InterPro" id="IPR036955">
    <property type="entry name" value="AP2/ERF_dom_sf"/>
</dbReference>
<dbReference type="SUPFAM" id="SSF54171">
    <property type="entry name" value="DNA-binding domain"/>
    <property type="match status" value="1"/>
</dbReference>
<dbReference type="InterPro" id="IPR001471">
    <property type="entry name" value="AP2/ERF_dom"/>
</dbReference>
<evidence type="ECO:0000256" key="2">
    <source>
        <dbReference type="ARBA" id="ARBA00023015"/>
    </source>
</evidence>
<evidence type="ECO:0000313" key="10">
    <source>
        <dbReference type="Proteomes" id="UP000289738"/>
    </source>
</evidence>
<dbReference type="FunFam" id="3.30.730.10:FF:000001">
    <property type="entry name" value="Ethylene-responsive transcription factor 2"/>
    <property type="match status" value="1"/>
</dbReference>
<comment type="similarity">
    <text evidence="6">Belongs to the AP2/ERF transcription factor family. ERF subfamily.</text>
</comment>
<comment type="subcellular location">
    <subcellularLocation>
        <location evidence="1">Nucleus</location>
    </subcellularLocation>
</comment>
<evidence type="ECO:0000259" key="8">
    <source>
        <dbReference type="PROSITE" id="PS51032"/>
    </source>
</evidence>
<dbReference type="GO" id="GO:0003677">
    <property type="term" value="F:DNA binding"/>
    <property type="evidence" value="ECO:0007669"/>
    <property type="project" value="UniProtKB-KW"/>
</dbReference>
<name>A0A444XUE2_ARAHY</name>
<keyword evidence="3" id="KW-0238">DNA-binding</keyword>
<comment type="caution">
    <text evidence="9">The sequence shown here is derived from an EMBL/GenBank/DDBJ whole genome shotgun (WGS) entry which is preliminary data.</text>
</comment>
<accession>A0A444XUE2</accession>
<feature type="region of interest" description="Disordered" evidence="7">
    <location>
        <begin position="591"/>
        <end position="636"/>
    </location>
</feature>
<dbReference type="SMART" id="SM00380">
    <property type="entry name" value="AP2"/>
    <property type="match status" value="1"/>
</dbReference>
<sequence>MPEEELGYLGSLGVKQIDGTPRPHFDLKVKTSVYDKPIKAVALMDTGSCATVIKPHVLPKEMWALFSKKFAAANSERSYFTGRNSHTMNSVEIVGYSTMWPTNEKTDLNTLAKYLCQLWQPGLYGEGDAVEGLPFQSDVPPITLQEFQSRFIASGIINQFGQYSFCAPRDQPSTSTHIPNRNAEEDLPSEDPDGRVYALPPSPTRVDAGIPNDVEGPNSDPYDPYLQDAQDPNEGNTEDPFLYLQDPDTDFRAVNLASDSSFSDEGIIIINEREILVTLAKVAGSDEFRKLKAVEDEEGGGSSSSQGCSSIVSELEQLVSGTHANPQEQWWGHEQQQSSMMHQQHHHDDDVSASVLWGGHKRGRQEETNIQTAGTSSHNQLLQHVTTLHASQPSAGTTSSESGTSYEETGERKRKYRGVRQRPWGKWAAEIRDPHKAARVWLGTFDTAEAAARAYDEAALRFRGNRAKLNFPENVKAVPVPPQQTTVLQASPVPVFRPVMQGPRPPLQVSPEQMMNDYLQYSELLKSSGDHFHGQWLYRSQMNLADQTSLLLSTSSGSSSLSFSSSLPAEFSPSTSQSSSASFPLLFSSVQQQPGHQPGFFRPPRYYSDNIRGASGGLSFPPPSTWSDTHGYPPPN</sequence>
<organism evidence="9 10">
    <name type="scientific">Arachis hypogaea</name>
    <name type="common">Peanut</name>
    <dbReference type="NCBI Taxonomy" id="3818"/>
    <lineage>
        <taxon>Eukaryota</taxon>
        <taxon>Viridiplantae</taxon>
        <taxon>Streptophyta</taxon>
        <taxon>Embryophyta</taxon>
        <taxon>Tracheophyta</taxon>
        <taxon>Spermatophyta</taxon>
        <taxon>Magnoliopsida</taxon>
        <taxon>eudicotyledons</taxon>
        <taxon>Gunneridae</taxon>
        <taxon>Pentapetalae</taxon>
        <taxon>rosids</taxon>
        <taxon>fabids</taxon>
        <taxon>Fabales</taxon>
        <taxon>Fabaceae</taxon>
        <taxon>Papilionoideae</taxon>
        <taxon>50 kb inversion clade</taxon>
        <taxon>dalbergioids sensu lato</taxon>
        <taxon>Dalbergieae</taxon>
        <taxon>Pterocarpus clade</taxon>
        <taxon>Arachis</taxon>
    </lineage>
</organism>
<evidence type="ECO:0000256" key="3">
    <source>
        <dbReference type="ARBA" id="ARBA00023125"/>
    </source>
</evidence>
<dbReference type="Pfam" id="PF00847">
    <property type="entry name" value="AP2"/>
    <property type="match status" value="1"/>
</dbReference>
<keyword evidence="4" id="KW-0804">Transcription</keyword>
<evidence type="ECO:0000256" key="4">
    <source>
        <dbReference type="ARBA" id="ARBA00023163"/>
    </source>
</evidence>
<evidence type="ECO:0000256" key="7">
    <source>
        <dbReference type="SAM" id="MobiDB-lite"/>
    </source>
</evidence>
<protein>
    <recommendedName>
        <fullName evidence="8">AP2/ERF domain-containing protein</fullName>
    </recommendedName>
</protein>
<feature type="domain" description="AP2/ERF" evidence="8">
    <location>
        <begin position="415"/>
        <end position="472"/>
    </location>
</feature>
<dbReference type="STRING" id="3818.A0A444XUE2"/>
<evidence type="ECO:0000256" key="5">
    <source>
        <dbReference type="ARBA" id="ARBA00023242"/>
    </source>
</evidence>
<dbReference type="CDD" id="cd00018">
    <property type="entry name" value="AP2"/>
    <property type="match status" value="1"/>
</dbReference>
<keyword evidence="2" id="KW-0805">Transcription regulation</keyword>
<dbReference type="AlphaFoldDB" id="A0A444XUE2"/>
<feature type="compositionally biased region" description="Low complexity" evidence="7">
    <location>
        <begin position="396"/>
        <end position="407"/>
    </location>
</feature>
<keyword evidence="10" id="KW-1185">Reference proteome</keyword>
<dbReference type="EMBL" id="SDMP01000019">
    <property type="protein sequence ID" value="RYQ93066.1"/>
    <property type="molecule type" value="Genomic_DNA"/>
</dbReference>
<evidence type="ECO:0000256" key="1">
    <source>
        <dbReference type="ARBA" id="ARBA00004123"/>
    </source>
</evidence>
<dbReference type="PRINTS" id="PR00367">
    <property type="entry name" value="ETHRSPELEMNT"/>
</dbReference>
<dbReference type="PROSITE" id="PS51032">
    <property type="entry name" value="AP2_ERF"/>
    <property type="match status" value="1"/>
</dbReference>
<dbReference type="Gene3D" id="3.30.730.10">
    <property type="entry name" value="AP2/ERF domain"/>
    <property type="match status" value="1"/>
</dbReference>
<feature type="region of interest" description="Disordered" evidence="7">
    <location>
        <begin position="168"/>
        <end position="239"/>
    </location>
</feature>
<gene>
    <name evidence="9" type="ORF">Ahy_B09g099327</name>
</gene>
<dbReference type="PANTHER" id="PTHR31190">
    <property type="entry name" value="DNA-BINDING DOMAIN"/>
    <property type="match status" value="1"/>
</dbReference>
<dbReference type="PANTHER" id="PTHR31190:SF421">
    <property type="entry name" value="ETHYLENE-RESPONSIVE TRANSCRIPTION FACTOR ERF110"/>
    <property type="match status" value="1"/>
</dbReference>
<reference evidence="9 10" key="1">
    <citation type="submission" date="2019-01" db="EMBL/GenBank/DDBJ databases">
        <title>Sequencing of cultivated peanut Arachis hypogaea provides insights into genome evolution and oil improvement.</title>
        <authorList>
            <person name="Chen X."/>
        </authorList>
    </citation>
    <scope>NUCLEOTIDE SEQUENCE [LARGE SCALE GENOMIC DNA]</scope>
    <source>
        <strain evidence="10">cv. Fuhuasheng</strain>
        <tissue evidence="9">Leaves</tissue>
    </source>
</reference>
<dbReference type="GO" id="GO:0003700">
    <property type="term" value="F:DNA-binding transcription factor activity"/>
    <property type="evidence" value="ECO:0007669"/>
    <property type="project" value="InterPro"/>
</dbReference>
<proteinExistence type="inferred from homology"/>
<dbReference type="GO" id="GO:0009873">
    <property type="term" value="P:ethylene-activated signaling pathway"/>
    <property type="evidence" value="ECO:0007669"/>
    <property type="project" value="InterPro"/>
</dbReference>
<keyword evidence="5" id="KW-0539">Nucleus</keyword>